<organism evidence="1">
    <name type="scientific">Rhizophora mucronata</name>
    <name type="common">Asiatic mangrove</name>
    <dbReference type="NCBI Taxonomy" id="61149"/>
    <lineage>
        <taxon>Eukaryota</taxon>
        <taxon>Viridiplantae</taxon>
        <taxon>Streptophyta</taxon>
        <taxon>Embryophyta</taxon>
        <taxon>Tracheophyta</taxon>
        <taxon>Spermatophyta</taxon>
        <taxon>Magnoliopsida</taxon>
        <taxon>eudicotyledons</taxon>
        <taxon>Gunneridae</taxon>
        <taxon>Pentapetalae</taxon>
        <taxon>rosids</taxon>
        <taxon>fabids</taxon>
        <taxon>Malpighiales</taxon>
        <taxon>Rhizophoraceae</taxon>
        <taxon>Rhizophora</taxon>
    </lineage>
</organism>
<evidence type="ECO:0000313" key="1">
    <source>
        <dbReference type="EMBL" id="MBX47251.1"/>
    </source>
</evidence>
<protein>
    <submittedName>
        <fullName evidence="1">Uncharacterized protein</fullName>
    </submittedName>
</protein>
<dbReference type="EMBL" id="GGEC01066767">
    <property type="protein sequence ID" value="MBX47251.1"/>
    <property type="molecule type" value="Transcribed_RNA"/>
</dbReference>
<proteinExistence type="predicted"/>
<sequence length="53" mass="5910">MPKGLFLFMMLQGGKPSVTCLMFGLKKLNSTLQIRIVSKCLLAIKLIGTLKER</sequence>
<reference evidence="1" key="1">
    <citation type="submission" date="2018-02" db="EMBL/GenBank/DDBJ databases">
        <title>Rhizophora mucronata_Transcriptome.</title>
        <authorList>
            <person name="Meera S.P."/>
            <person name="Sreeshan A."/>
            <person name="Augustine A."/>
        </authorList>
    </citation>
    <scope>NUCLEOTIDE SEQUENCE</scope>
    <source>
        <tissue evidence="1">Leaf</tissue>
    </source>
</reference>
<accession>A0A2P2NXX8</accession>
<dbReference type="AlphaFoldDB" id="A0A2P2NXX8"/>
<name>A0A2P2NXX8_RHIMU</name>